<organism evidence="2 3">
    <name type="scientific">Streptomyces carpaticus</name>
    <dbReference type="NCBI Taxonomy" id="285558"/>
    <lineage>
        <taxon>Bacteria</taxon>
        <taxon>Bacillati</taxon>
        <taxon>Actinomycetota</taxon>
        <taxon>Actinomycetes</taxon>
        <taxon>Kitasatosporales</taxon>
        <taxon>Streptomycetaceae</taxon>
        <taxon>Streptomyces</taxon>
    </lineage>
</organism>
<keyword evidence="3" id="KW-1185">Reference proteome</keyword>
<dbReference type="RefSeq" id="WP_375064963.1">
    <property type="nucleotide sequence ID" value="NZ_JBHGBT010000022.1"/>
</dbReference>
<evidence type="ECO:0000256" key="1">
    <source>
        <dbReference type="SAM" id="MobiDB-lite"/>
    </source>
</evidence>
<proteinExistence type="predicted"/>
<dbReference type="Proteomes" id="UP001577267">
    <property type="component" value="Unassembled WGS sequence"/>
</dbReference>
<accession>A0ABV4ZRU3</accession>
<comment type="caution">
    <text evidence="2">The sequence shown here is derived from an EMBL/GenBank/DDBJ whole genome shotgun (WGS) entry which is preliminary data.</text>
</comment>
<sequence length="149" mass="15004">MSARENAWSTQSGPQGEGGSAVPDLSVDPSALNGIAADARELRIGLSATAGLATSASLSAAGDLRAADLASAGSLTVMVNHFFRKSMDLVADCQTIEDGLGFSATSHTEMEADAVAQLHRANPAILDLEPGASVIAGTRGTSGGHDARI</sequence>
<reference evidence="2 3" key="1">
    <citation type="submission" date="2024-09" db="EMBL/GenBank/DDBJ databases">
        <title>Draft genome sequence of multifaceted antimicrobials producing Streptomyces sp. strain FH1.</title>
        <authorList>
            <person name="Hassan F."/>
            <person name="Ali H."/>
            <person name="Hassan N."/>
            <person name="Nawaz A."/>
        </authorList>
    </citation>
    <scope>NUCLEOTIDE SEQUENCE [LARGE SCALE GENOMIC DNA]</scope>
    <source>
        <strain evidence="2 3">FH1</strain>
    </source>
</reference>
<evidence type="ECO:0000313" key="2">
    <source>
        <dbReference type="EMBL" id="MFB4196845.1"/>
    </source>
</evidence>
<gene>
    <name evidence="2" type="ORF">ACE11A_21110</name>
</gene>
<feature type="region of interest" description="Disordered" evidence="1">
    <location>
        <begin position="1"/>
        <end position="25"/>
    </location>
</feature>
<evidence type="ECO:0000313" key="3">
    <source>
        <dbReference type="Proteomes" id="UP001577267"/>
    </source>
</evidence>
<dbReference type="EMBL" id="JBHGBT010000022">
    <property type="protein sequence ID" value="MFB4196845.1"/>
    <property type="molecule type" value="Genomic_DNA"/>
</dbReference>
<name>A0ABV4ZRU3_9ACTN</name>
<protein>
    <submittedName>
        <fullName evidence="2">Uncharacterized protein</fullName>
    </submittedName>
</protein>